<dbReference type="InterPro" id="IPR011006">
    <property type="entry name" value="CheY-like_superfamily"/>
</dbReference>
<evidence type="ECO:0000313" key="7">
    <source>
        <dbReference type="EMBL" id="MFC4401860.1"/>
    </source>
</evidence>
<dbReference type="PROSITE" id="PS50110">
    <property type="entry name" value="RESPONSE_REGULATORY"/>
    <property type="match status" value="1"/>
</dbReference>
<name>A0ABV8WR17_9BACI</name>
<gene>
    <name evidence="7" type="ORF">ACFOY7_01955</name>
</gene>
<dbReference type="PROSITE" id="PS01124">
    <property type="entry name" value="HTH_ARAC_FAMILY_2"/>
    <property type="match status" value="1"/>
</dbReference>
<accession>A0ABV8WR17</accession>
<sequence length="533" mass="62703">MYKVMLVDDDFPMIEYLSEAIDWKTLGLKLMSTHENGLAAFESAMEELPDILITDIGMPRMDGIELIEKLKQLNDDIQIAIISCHNEFSYAQKALKLNVQDYLLKESLDINDVEEILIKCKARLDTENKQIKEREHLQYQIKQSNDMQLQKLFKQFVKGVSKQLINNNLNQSKSYIPILFLINQFYQAQNKYITEDTLHYAIRNVTEEMISQMKEVCIYVHYEANKCFLLYENDHSIKIDYYKVVHQLLKKIQTEINRLLNINITFIIGDNSNVNKLNKSVNQLLSREKVFYLNKNTISTISGRELRGAMVQSNIEQDLRNIISQLKQAVFHKDIETIERELLQFRTYCVHHQINSGYVKETMIRILLEVKEEMKAAPIASAYYKESIQNDILFFDLVDEVIEYVKKYIYKLLQQSNSFCSRANHKDVLNACYYVSRNIESKFSLEEVADHLFLNASYFSRLFKKEMNITFIEYVKQAKVERAKELLKLSNATIGAISERLGYDNQSYFIKIFKKYTGYTPYEFRQNYLKGVI</sequence>
<evidence type="ECO:0000256" key="2">
    <source>
        <dbReference type="ARBA" id="ARBA00023125"/>
    </source>
</evidence>
<organism evidence="7 8">
    <name type="scientific">Gracilibacillus xinjiangensis</name>
    <dbReference type="NCBI Taxonomy" id="1193282"/>
    <lineage>
        <taxon>Bacteria</taxon>
        <taxon>Bacillati</taxon>
        <taxon>Bacillota</taxon>
        <taxon>Bacilli</taxon>
        <taxon>Bacillales</taxon>
        <taxon>Bacillaceae</taxon>
        <taxon>Gracilibacillus</taxon>
    </lineage>
</organism>
<proteinExistence type="predicted"/>
<dbReference type="RefSeq" id="WP_390248861.1">
    <property type="nucleotide sequence ID" value="NZ_JBHSDT010000002.1"/>
</dbReference>
<dbReference type="InterPro" id="IPR009057">
    <property type="entry name" value="Homeodomain-like_sf"/>
</dbReference>
<evidence type="ECO:0000313" key="8">
    <source>
        <dbReference type="Proteomes" id="UP001595882"/>
    </source>
</evidence>
<dbReference type="InterPro" id="IPR018062">
    <property type="entry name" value="HTH_AraC-typ_CS"/>
</dbReference>
<feature type="domain" description="Response regulatory" evidence="6">
    <location>
        <begin position="3"/>
        <end position="120"/>
    </location>
</feature>
<dbReference type="InterPro" id="IPR020449">
    <property type="entry name" value="Tscrpt_reg_AraC-type_HTH"/>
</dbReference>
<dbReference type="SMART" id="SM00342">
    <property type="entry name" value="HTH_ARAC"/>
    <property type="match status" value="1"/>
</dbReference>
<dbReference type="Gene3D" id="3.40.50.2300">
    <property type="match status" value="1"/>
</dbReference>
<dbReference type="InterPro" id="IPR001789">
    <property type="entry name" value="Sig_transdc_resp-reg_receiver"/>
</dbReference>
<dbReference type="PANTHER" id="PTHR43280:SF28">
    <property type="entry name" value="HTH-TYPE TRANSCRIPTIONAL ACTIVATOR RHAS"/>
    <property type="match status" value="1"/>
</dbReference>
<dbReference type="Proteomes" id="UP001595882">
    <property type="component" value="Unassembled WGS sequence"/>
</dbReference>
<reference evidence="8" key="1">
    <citation type="journal article" date="2019" name="Int. J. Syst. Evol. Microbiol.">
        <title>The Global Catalogue of Microorganisms (GCM) 10K type strain sequencing project: providing services to taxonomists for standard genome sequencing and annotation.</title>
        <authorList>
            <consortium name="The Broad Institute Genomics Platform"/>
            <consortium name="The Broad Institute Genome Sequencing Center for Infectious Disease"/>
            <person name="Wu L."/>
            <person name="Ma J."/>
        </authorList>
    </citation>
    <scope>NUCLEOTIDE SEQUENCE [LARGE SCALE GENOMIC DNA]</scope>
    <source>
        <strain evidence="8">CCUG 37865</strain>
    </source>
</reference>
<dbReference type="SMART" id="SM00448">
    <property type="entry name" value="REC"/>
    <property type="match status" value="1"/>
</dbReference>
<dbReference type="SUPFAM" id="SSF52172">
    <property type="entry name" value="CheY-like"/>
    <property type="match status" value="1"/>
</dbReference>
<dbReference type="Pfam" id="PF12833">
    <property type="entry name" value="HTH_18"/>
    <property type="match status" value="1"/>
</dbReference>
<dbReference type="Gene3D" id="1.10.10.60">
    <property type="entry name" value="Homeodomain-like"/>
    <property type="match status" value="2"/>
</dbReference>
<evidence type="ECO:0000259" key="6">
    <source>
        <dbReference type="PROSITE" id="PS50110"/>
    </source>
</evidence>
<keyword evidence="2" id="KW-0238">DNA-binding</keyword>
<dbReference type="InterPro" id="IPR018060">
    <property type="entry name" value="HTH_AraC"/>
</dbReference>
<protein>
    <submittedName>
        <fullName evidence="7">AraC family transcriptional regulator</fullName>
    </submittedName>
</protein>
<keyword evidence="3" id="KW-0804">Transcription</keyword>
<feature type="domain" description="HTH araC/xylS-type" evidence="5">
    <location>
        <begin position="429"/>
        <end position="527"/>
    </location>
</feature>
<feature type="modified residue" description="4-aspartylphosphate" evidence="4">
    <location>
        <position position="55"/>
    </location>
</feature>
<keyword evidence="8" id="KW-1185">Reference proteome</keyword>
<dbReference type="EMBL" id="JBHSDT010000002">
    <property type="protein sequence ID" value="MFC4401860.1"/>
    <property type="molecule type" value="Genomic_DNA"/>
</dbReference>
<dbReference type="PANTHER" id="PTHR43280">
    <property type="entry name" value="ARAC-FAMILY TRANSCRIPTIONAL REGULATOR"/>
    <property type="match status" value="1"/>
</dbReference>
<evidence type="ECO:0000256" key="1">
    <source>
        <dbReference type="ARBA" id="ARBA00023015"/>
    </source>
</evidence>
<dbReference type="SUPFAM" id="SSF46689">
    <property type="entry name" value="Homeodomain-like"/>
    <property type="match status" value="2"/>
</dbReference>
<dbReference type="CDD" id="cd17536">
    <property type="entry name" value="REC_YesN-like"/>
    <property type="match status" value="1"/>
</dbReference>
<keyword evidence="1" id="KW-0805">Transcription regulation</keyword>
<dbReference type="PRINTS" id="PR00032">
    <property type="entry name" value="HTHARAC"/>
</dbReference>
<keyword evidence="4" id="KW-0597">Phosphoprotein</keyword>
<comment type="caution">
    <text evidence="7">The sequence shown here is derived from an EMBL/GenBank/DDBJ whole genome shotgun (WGS) entry which is preliminary data.</text>
</comment>
<dbReference type="Pfam" id="PF00072">
    <property type="entry name" value="Response_reg"/>
    <property type="match status" value="1"/>
</dbReference>
<dbReference type="PROSITE" id="PS00041">
    <property type="entry name" value="HTH_ARAC_FAMILY_1"/>
    <property type="match status" value="1"/>
</dbReference>
<evidence type="ECO:0000256" key="4">
    <source>
        <dbReference type="PROSITE-ProRule" id="PRU00169"/>
    </source>
</evidence>
<evidence type="ECO:0000256" key="3">
    <source>
        <dbReference type="ARBA" id="ARBA00023163"/>
    </source>
</evidence>
<evidence type="ECO:0000259" key="5">
    <source>
        <dbReference type="PROSITE" id="PS01124"/>
    </source>
</evidence>